<dbReference type="PANTHER" id="PTHR21027">
    <property type="entry name" value="TRNA-SPLICING ENDONUCLEASE SUBUNIT SEN54"/>
    <property type="match status" value="1"/>
</dbReference>
<organism evidence="5 6">
    <name type="scientific">Pichia kluyveri</name>
    <name type="common">Yeast</name>
    <dbReference type="NCBI Taxonomy" id="36015"/>
    <lineage>
        <taxon>Eukaryota</taxon>
        <taxon>Fungi</taxon>
        <taxon>Dikarya</taxon>
        <taxon>Ascomycota</taxon>
        <taxon>Saccharomycotina</taxon>
        <taxon>Pichiomycetes</taxon>
        <taxon>Pichiales</taxon>
        <taxon>Pichiaceae</taxon>
        <taxon>Pichia</taxon>
    </lineage>
</organism>
<sequence>MNIENNSTNQNGSPITDSTPESASEPISESISSSNLRYSLNSRSSAGLVTIDSGSNLPSRETSAIQKLSLGNGNLEEFSDDSDEELQDWSLLNNISKKGIKDLEPLLTDNDKYTLSAYDQNKLNKARNLRFQALESKRGAIVNLDNLKASTIFVNKDNYNDIFMLQPKGKFLETMGFIDNQNICHFGFEEALYLVERGSCMLKFWDNENDSKNEIFERMPPLSLQAAYSIFIKNEEQLNQYMVYSILKRDGYIINRNDEFNGIISKRKRKLFDEDTLFKNIEMSRWTKFLSSISSIFNISFPYKLAFSYFNIFTYMRSTLKPQSLPKLKNVNNELTLNNKSCKEFKISFNIWKPSPNFKKKNPPLPDYQITIFKANQKLPNYFELQSLLERSNSNPDTYKPKPKVRKNKPNKVPDNKAKKLDISWDYAKGINMENLKYNQNRITLAIVDNITINFITLSHCNFVQEGPVWRDHWVTWKPPVKKKSTRNNFKRNEKFKDKKSNEDIIGKENPSKDINNGDISENKILTPVPTNKKIESNLLISNILNGEEGNLITSTKSSENKPPNSAHF</sequence>
<reference evidence="5 6" key="1">
    <citation type="journal article" date="2023" name="Elife">
        <title>Identification of key yeast species and microbe-microbe interactions impacting larval growth of Drosophila in the wild.</title>
        <authorList>
            <person name="Mure A."/>
            <person name="Sugiura Y."/>
            <person name="Maeda R."/>
            <person name="Honda K."/>
            <person name="Sakurai N."/>
            <person name="Takahashi Y."/>
            <person name="Watada M."/>
            <person name="Katoh T."/>
            <person name="Gotoh A."/>
            <person name="Gotoh Y."/>
            <person name="Taniguchi I."/>
            <person name="Nakamura K."/>
            <person name="Hayashi T."/>
            <person name="Katayama T."/>
            <person name="Uemura T."/>
            <person name="Hattori Y."/>
        </authorList>
    </citation>
    <scope>NUCLEOTIDE SEQUENCE [LARGE SCALE GENOMIC DNA]</scope>
    <source>
        <strain evidence="5 6">PK-24</strain>
    </source>
</reference>
<dbReference type="InterPro" id="IPR024336">
    <property type="entry name" value="tRNA_splic_suSen54_N"/>
</dbReference>
<feature type="region of interest" description="Disordered" evidence="3">
    <location>
        <begin position="393"/>
        <end position="416"/>
    </location>
</feature>
<dbReference type="GO" id="GO:0000379">
    <property type="term" value="P:tRNA-type intron splice site recognition and cleavage"/>
    <property type="evidence" value="ECO:0007669"/>
    <property type="project" value="TreeGrafter"/>
</dbReference>
<evidence type="ECO:0000256" key="3">
    <source>
        <dbReference type="SAM" id="MobiDB-lite"/>
    </source>
</evidence>
<dbReference type="PANTHER" id="PTHR21027:SF1">
    <property type="entry name" value="TRNA-SPLICING ENDONUCLEASE SUBUNIT SEN54"/>
    <property type="match status" value="1"/>
</dbReference>
<keyword evidence="6" id="KW-1185">Reference proteome</keyword>
<feature type="compositionally biased region" description="Basic residues" evidence="3">
    <location>
        <begin position="401"/>
        <end position="410"/>
    </location>
</feature>
<feature type="region of interest" description="Disordered" evidence="3">
    <location>
        <begin position="1"/>
        <end position="36"/>
    </location>
</feature>
<keyword evidence="2" id="KW-0819">tRNA processing</keyword>
<dbReference type="Pfam" id="PF12928">
    <property type="entry name" value="tRNA_int_end_N2"/>
    <property type="match status" value="1"/>
</dbReference>
<evidence type="ECO:0000256" key="2">
    <source>
        <dbReference type="ARBA" id="ARBA00022694"/>
    </source>
</evidence>
<gene>
    <name evidence="5" type="ORF">DAPK24_050930</name>
</gene>
<keyword evidence="5" id="KW-0378">Hydrolase</keyword>
<proteinExistence type="inferred from homology"/>
<evidence type="ECO:0000313" key="5">
    <source>
        <dbReference type="EMBL" id="GMM48495.1"/>
    </source>
</evidence>
<keyword evidence="5" id="KW-0255">Endonuclease</keyword>
<evidence type="ECO:0000256" key="1">
    <source>
        <dbReference type="ARBA" id="ARBA00005736"/>
    </source>
</evidence>
<feature type="compositionally biased region" description="Polar residues" evidence="3">
    <location>
        <begin position="1"/>
        <end position="17"/>
    </location>
</feature>
<dbReference type="InterPro" id="IPR024337">
    <property type="entry name" value="tRNA_splic_suSen54"/>
</dbReference>
<feature type="compositionally biased region" description="Low complexity" evidence="3">
    <location>
        <begin position="18"/>
        <end position="36"/>
    </location>
</feature>
<keyword evidence="5" id="KW-0540">Nuclease</keyword>
<evidence type="ECO:0000259" key="4">
    <source>
        <dbReference type="Pfam" id="PF12928"/>
    </source>
</evidence>
<evidence type="ECO:0000313" key="6">
    <source>
        <dbReference type="Proteomes" id="UP001378960"/>
    </source>
</evidence>
<protein>
    <submittedName>
        <fullName evidence="5">tRNA splicing endonuclease subunit</fullName>
    </submittedName>
</protein>
<feature type="compositionally biased region" description="Basic and acidic residues" evidence="3">
    <location>
        <begin position="494"/>
        <end position="512"/>
    </location>
</feature>
<dbReference type="GO" id="GO:0004519">
    <property type="term" value="F:endonuclease activity"/>
    <property type="evidence" value="ECO:0007669"/>
    <property type="project" value="UniProtKB-KW"/>
</dbReference>
<dbReference type="GO" id="GO:0000214">
    <property type="term" value="C:tRNA-intron endonuclease complex"/>
    <property type="evidence" value="ECO:0007669"/>
    <property type="project" value="TreeGrafter"/>
</dbReference>
<feature type="region of interest" description="Disordered" evidence="3">
    <location>
        <begin position="494"/>
        <end position="521"/>
    </location>
</feature>
<name>A0AAV5RB28_PICKL</name>
<dbReference type="EMBL" id="BTGB01000009">
    <property type="protein sequence ID" value="GMM48495.1"/>
    <property type="molecule type" value="Genomic_DNA"/>
</dbReference>
<comment type="similarity">
    <text evidence="1">Belongs to the SEN54 family.</text>
</comment>
<dbReference type="AlphaFoldDB" id="A0AAV5RB28"/>
<comment type="caution">
    <text evidence="5">The sequence shown here is derived from an EMBL/GenBank/DDBJ whole genome shotgun (WGS) entry which is preliminary data.</text>
</comment>
<dbReference type="Proteomes" id="UP001378960">
    <property type="component" value="Unassembled WGS sequence"/>
</dbReference>
<feature type="domain" description="tRNA-splicing endonuclease subunit Sen54 N-terminal" evidence="4">
    <location>
        <begin position="160"/>
        <end position="202"/>
    </location>
</feature>
<accession>A0AAV5RB28</accession>